<dbReference type="CDD" id="cd21451">
    <property type="entry name" value="DLC-like_TCTEX1D"/>
    <property type="match status" value="1"/>
</dbReference>
<dbReference type="Gene3D" id="3.30.1140.40">
    <property type="entry name" value="Tctex-1"/>
    <property type="match status" value="1"/>
</dbReference>
<dbReference type="GO" id="GO:0005737">
    <property type="term" value="C:cytoplasm"/>
    <property type="evidence" value="ECO:0007669"/>
    <property type="project" value="TreeGrafter"/>
</dbReference>
<sequence>MSTENLSDEYYEMHDAYSILSFRPNDNNGDFEDSASEDNFIKYENTYRMESKTPFDEQKAMVIVKNEIEKHFNEETKYDAYESDKLCVSMICNIKNYIRDIDFERYKIVCIVQIAEKKNQGGVWSILRFLRDLEKDKYVERNFENNNLFVSVVVGALYYE</sequence>
<dbReference type="RefSeq" id="XP_025418000.1">
    <property type="nucleotide sequence ID" value="XM_025562215.1"/>
</dbReference>
<dbReference type="AlphaFoldDB" id="A0A8B8G5M1"/>
<reference evidence="3" key="1">
    <citation type="submission" date="2025-08" db="UniProtKB">
        <authorList>
            <consortium name="RefSeq"/>
        </authorList>
    </citation>
    <scope>IDENTIFICATION</scope>
    <source>
        <tissue evidence="3">Whole body</tissue>
    </source>
</reference>
<proteinExistence type="inferred from homology"/>
<name>A0A8B8G5M1_9HEMI</name>
<dbReference type="Pfam" id="PF03645">
    <property type="entry name" value="Tctex-1"/>
    <property type="match status" value="1"/>
</dbReference>
<evidence type="ECO:0000313" key="2">
    <source>
        <dbReference type="Proteomes" id="UP000694846"/>
    </source>
</evidence>
<dbReference type="InterPro" id="IPR038586">
    <property type="entry name" value="Tctex-1-like_sf"/>
</dbReference>
<dbReference type="PANTHER" id="PTHR21255">
    <property type="entry name" value="T-COMPLEX-ASSOCIATED-TESTIS-EXPRESSED 1/ DYNEIN LIGHT CHAIN"/>
    <property type="match status" value="1"/>
</dbReference>
<comment type="similarity">
    <text evidence="1">Belongs to the dynein light chain Tctex-type family.</text>
</comment>
<dbReference type="GeneID" id="112688829"/>
<dbReference type="PANTHER" id="PTHR21255:SF65">
    <property type="entry name" value="TCTEX1 DOMAIN-CONTAINING PROTEIN 2"/>
    <property type="match status" value="1"/>
</dbReference>
<dbReference type="OrthoDB" id="10248487at2759"/>
<dbReference type="GO" id="GO:0007018">
    <property type="term" value="P:microtubule-based movement"/>
    <property type="evidence" value="ECO:0007669"/>
    <property type="project" value="TreeGrafter"/>
</dbReference>
<keyword evidence="2" id="KW-1185">Reference proteome</keyword>
<dbReference type="Proteomes" id="UP000694846">
    <property type="component" value="Unplaced"/>
</dbReference>
<dbReference type="GO" id="GO:0045505">
    <property type="term" value="F:dynein intermediate chain binding"/>
    <property type="evidence" value="ECO:0007669"/>
    <property type="project" value="TreeGrafter"/>
</dbReference>
<organism evidence="2 3">
    <name type="scientific">Sipha flava</name>
    <name type="common">yellow sugarcane aphid</name>
    <dbReference type="NCBI Taxonomy" id="143950"/>
    <lineage>
        <taxon>Eukaryota</taxon>
        <taxon>Metazoa</taxon>
        <taxon>Ecdysozoa</taxon>
        <taxon>Arthropoda</taxon>
        <taxon>Hexapoda</taxon>
        <taxon>Insecta</taxon>
        <taxon>Pterygota</taxon>
        <taxon>Neoptera</taxon>
        <taxon>Paraneoptera</taxon>
        <taxon>Hemiptera</taxon>
        <taxon>Sternorrhyncha</taxon>
        <taxon>Aphidomorpha</taxon>
        <taxon>Aphidoidea</taxon>
        <taxon>Aphididae</taxon>
        <taxon>Sipha</taxon>
    </lineage>
</organism>
<dbReference type="InterPro" id="IPR005334">
    <property type="entry name" value="Tctex-1-like"/>
</dbReference>
<evidence type="ECO:0000256" key="1">
    <source>
        <dbReference type="ARBA" id="ARBA00005361"/>
    </source>
</evidence>
<evidence type="ECO:0000313" key="3">
    <source>
        <dbReference type="RefSeq" id="XP_025418000.1"/>
    </source>
</evidence>
<protein>
    <submittedName>
        <fullName evidence="3">Uncharacterized protein LOC112688829</fullName>
    </submittedName>
</protein>
<accession>A0A8B8G5M1</accession>
<dbReference type="GO" id="GO:0005868">
    <property type="term" value="C:cytoplasmic dynein complex"/>
    <property type="evidence" value="ECO:0007669"/>
    <property type="project" value="TreeGrafter"/>
</dbReference>
<gene>
    <name evidence="3" type="primary">LOC112688829</name>
</gene>